<dbReference type="Proteomes" id="UP000236370">
    <property type="component" value="Unassembled WGS sequence"/>
</dbReference>
<evidence type="ECO:0000313" key="1">
    <source>
        <dbReference type="EMBL" id="PNI29011.1"/>
    </source>
</evidence>
<proteinExistence type="predicted"/>
<protein>
    <submittedName>
        <fullName evidence="1">PLA2G4C isoform 25</fullName>
    </submittedName>
</protein>
<dbReference type="AlphaFoldDB" id="A0A2J8K1Y4"/>
<accession>A0A2J8K1Y4</accession>
<reference evidence="1 2" key="1">
    <citation type="submission" date="2017-12" db="EMBL/GenBank/DDBJ databases">
        <title>High-resolution comparative analysis of great ape genomes.</title>
        <authorList>
            <person name="Pollen A."/>
            <person name="Hastie A."/>
            <person name="Hormozdiari F."/>
            <person name="Dougherty M."/>
            <person name="Liu R."/>
            <person name="Chaisson M."/>
            <person name="Hoppe E."/>
            <person name="Hill C."/>
            <person name="Pang A."/>
            <person name="Hillier L."/>
            <person name="Baker C."/>
            <person name="Armstrong J."/>
            <person name="Shendure J."/>
            <person name="Paten B."/>
            <person name="Wilson R."/>
            <person name="Chao H."/>
            <person name="Schneider V."/>
            <person name="Ventura M."/>
            <person name="Kronenberg Z."/>
            <person name="Murali S."/>
            <person name="Gordon D."/>
            <person name="Cantsilieris S."/>
            <person name="Munson K."/>
            <person name="Nelson B."/>
            <person name="Raja A."/>
            <person name="Underwood J."/>
            <person name="Diekhans M."/>
            <person name="Fiddes I."/>
            <person name="Haussler D."/>
            <person name="Eichler E."/>
        </authorList>
    </citation>
    <scope>NUCLEOTIDE SEQUENCE [LARGE SCALE GENOMIC DNA]</scope>
    <source>
        <strain evidence="1">Yerkes chimp pedigree #C0471</strain>
    </source>
</reference>
<gene>
    <name evidence="1" type="ORF">CK820_G0042280</name>
</gene>
<sequence>MRTRPRPRLRVSLLLPRLECNGMISAHWHLHLLSSSDSPPSAS</sequence>
<dbReference type="EMBL" id="NBAG03000399">
    <property type="protein sequence ID" value="PNI29011.1"/>
    <property type="molecule type" value="Genomic_DNA"/>
</dbReference>
<organism evidence="1 2">
    <name type="scientific">Pan troglodytes</name>
    <name type="common">Chimpanzee</name>
    <dbReference type="NCBI Taxonomy" id="9598"/>
    <lineage>
        <taxon>Eukaryota</taxon>
        <taxon>Metazoa</taxon>
        <taxon>Chordata</taxon>
        <taxon>Craniata</taxon>
        <taxon>Vertebrata</taxon>
        <taxon>Euteleostomi</taxon>
        <taxon>Mammalia</taxon>
        <taxon>Eutheria</taxon>
        <taxon>Euarchontoglires</taxon>
        <taxon>Primates</taxon>
        <taxon>Haplorrhini</taxon>
        <taxon>Catarrhini</taxon>
        <taxon>Hominidae</taxon>
        <taxon>Pan</taxon>
    </lineage>
</organism>
<comment type="caution">
    <text evidence="1">The sequence shown here is derived from an EMBL/GenBank/DDBJ whole genome shotgun (WGS) entry which is preliminary data.</text>
</comment>
<evidence type="ECO:0000313" key="2">
    <source>
        <dbReference type="Proteomes" id="UP000236370"/>
    </source>
</evidence>
<name>A0A2J8K1Y4_PANTR</name>